<dbReference type="Gene3D" id="3.40.640.10">
    <property type="entry name" value="Type I PLP-dependent aspartate aminotransferase-like (Major domain)"/>
    <property type="match status" value="1"/>
</dbReference>
<dbReference type="RefSeq" id="WP_189079390.1">
    <property type="nucleotide sequence ID" value="NZ_BMMX01000008.1"/>
</dbReference>
<reference evidence="8" key="2">
    <citation type="submission" date="2020-09" db="EMBL/GenBank/DDBJ databases">
        <authorList>
            <person name="Sun Q."/>
            <person name="Zhou Y."/>
        </authorList>
    </citation>
    <scope>NUCLEOTIDE SEQUENCE</scope>
    <source>
        <strain evidence="8">CGMCC 4.7299</strain>
    </source>
</reference>
<gene>
    <name evidence="8" type="ORF">GCM10012284_25680</name>
</gene>
<keyword evidence="3" id="KW-0805">Transcription regulation</keyword>
<dbReference type="SUPFAM" id="SSF46785">
    <property type="entry name" value="Winged helix' DNA-binding domain"/>
    <property type="match status" value="1"/>
</dbReference>
<accession>A0A8J3C061</accession>
<evidence type="ECO:0000313" key="9">
    <source>
        <dbReference type="Proteomes" id="UP000656042"/>
    </source>
</evidence>
<dbReference type="InterPro" id="IPR036388">
    <property type="entry name" value="WH-like_DNA-bd_sf"/>
</dbReference>
<dbReference type="Proteomes" id="UP000656042">
    <property type="component" value="Unassembled WGS sequence"/>
</dbReference>
<dbReference type="GO" id="GO:0003700">
    <property type="term" value="F:DNA-binding transcription factor activity"/>
    <property type="evidence" value="ECO:0007669"/>
    <property type="project" value="InterPro"/>
</dbReference>
<dbReference type="InterPro" id="IPR015421">
    <property type="entry name" value="PyrdxlP-dep_Trfase_major"/>
</dbReference>
<evidence type="ECO:0000256" key="3">
    <source>
        <dbReference type="ARBA" id="ARBA00023015"/>
    </source>
</evidence>
<dbReference type="InterPro" id="IPR004839">
    <property type="entry name" value="Aminotransferase_I/II_large"/>
</dbReference>
<name>A0A8J3C061_9ACTN</name>
<dbReference type="Pfam" id="PF00392">
    <property type="entry name" value="GntR"/>
    <property type="match status" value="1"/>
</dbReference>
<keyword evidence="2" id="KW-0663">Pyridoxal phosphate</keyword>
<dbReference type="SMART" id="SM00345">
    <property type="entry name" value="HTH_GNTR"/>
    <property type="match status" value="1"/>
</dbReference>
<comment type="similarity">
    <text evidence="1">In the C-terminal section; belongs to the class-I pyridoxal-phosphate-dependent aminotransferase family.</text>
</comment>
<organism evidence="8 9">
    <name type="scientific">Mangrovihabitans endophyticus</name>
    <dbReference type="NCBI Taxonomy" id="1751298"/>
    <lineage>
        <taxon>Bacteria</taxon>
        <taxon>Bacillati</taxon>
        <taxon>Actinomycetota</taxon>
        <taxon>Actinomycetes</taxon>
        <taxon>Micromonosporales</taxon>
        <taxon>Micromonosporaceae</taxon>
        <taxon>Mangrovihabitans</taxon>
    </lineage>
</organism>
<reference evidence="8" key="1">
    <citation type="journal article" date="2014" name="Int. J. Syst. Evol. Microbiol.">
        <title>Complete genome sequence of Corynebacterium casei LMG S-19264T (=DSM 44701T), isolated from a smear-ripened cheese.</title>
        <authorList>
            <consortium name="US DOE Joint Genome Institute (JGI-PGF)"/>
            <person name="Walter F."/>
            <person name="Albersmeier A."/>
            <person name="Kalinowski J."/>
            <person name="Ruckert C."/>
        </authorList>
    </citation>
    <scope>NUCLEOTIDE SEQUENCE</scope>
    <source>
        <strain evidence="8">CGMCC 4.7299</strain>
    </source>
</reference>
<dbReference type="EMBL" id="BMMX01000008">
    <property type="protein sequence ID" value="GGK90739.1"/>
    <property type="molecule type" value="Genomic_DNA"/>
</dbReference>
<keyword evidence="5" id="KW-0804">Transcription</keyword>
<sequence>MAEQYQVTGSTAAEISASIERGVRQGDYAWGAALPPVRLMAGRLHVSPATVAKAYQELRRRGVVETGGRRGTRVRARPAVASTRSALRPPVPDGILDLSSGEPDACLLPRLASPLRAVAAASDSRDGHGVAGYAAAGLSVLAEAARRRLAADGVPVERADITVTSGTLDAIERLLTTHLRPGDAVAVEDPGWANLLDLVAALGLRAVPMAVDDEGPLPEALTRALADGVSAVVITVRAQNPVGAAVTAARAAALRECLAARPTVLLIEDDHAAELAGAPLHAIGPVTSGWAFSRSASKSYGPDLRVAVLAGDEATVARVTGRMRIGAGWVSTVLQGVLLALWRDASVTTALAAAGRSYDRRRSGLIDALRSRGLEARGETGMNVWVPVADETHAVAGLRDRGYAVAPGSLFRVGAPAGIRITVSPLDESGLMPLADAVAAVVRPADRAVPGR</sequence>
<keyword evidence="4" id="KW-0238">DNA-binding</keyword>
<dbReference type="Gene3D" id="1.10.10.10">
    <property type="entry name" value="Winged helix-like DNA-binding domain superfamily/Winged helix DNA-binding domain"/>
    <property type="match status" value="1"/>
</dbReference>
<dbReference type="GO" id="GO:0003677">
    <property type="term" value="F:DNA binding"/>
    <property type="evidence" value="ECO:0007669"/>
    <property type="project" value="UniProtKB-KW"/>
</dbReference>
<dbReference type="PANTHER" id="PTHR46577:SF1">
    <property type="entry name" value="HTH-TYPE TRANSCRIPTIONAL REGULATORY PROTEIN GABR"/>
    <property type="match status" value="1"/>
</dbReference>
<evidence type="ECO:0000256" key="5">
    <source>
        <dbReference type="ARBA" id="ARBA00023163"/>
    </source>
</evidence>
<dbReference type="SUPFAM" id="SSF53383">
    <property type="entry name" value="PLP-dependent transferases"/>
    <property type="match status" value="1"/>
</dbReference>
<protein>
    <submittedName>
        <fullName evidence="8">GntR family transcriptional regulator</fullName>
    </submittedName>
</protein>
<evidence type="ECO:0000259" key="7">
    <source>
        <dbReference type="PROSITE" id="PS50949"/>
    </source>
</evidence>
<dbReference type="InterPro" id="IPR015424">
    <property type="entry name" value="PyrdxlP-dep_Trfase"/>
</dbReference>
<dbReference type="Pfam" id="PF00155">
    <property type="entry name" value="Aminotran_1_2"/>
    <property type="match status" value="1"/>
</dbReference>
<evidence type="ECO:0000313" key="8">
    <source>
        <dbReference type="EMBL" id="GGK90739.1"/>
    </source>
</evidence>
<dbReference type="PROSITE" id="PS50949">
    <property type="entry name" value="HTH_GNTR"/>
    <property type="match status" value="1"/>
</dbReference>
<comment type="caution">
    <text evidence="8">The sequence shown here is derived from an EMBL/GenBank/DDBJ whole genome shotgun (WGS) entry which is preliminary data.</text>
</comment>
<evidence type="ECO:0000256" key="1">
    <source>
        <dbReference type="ARBA" id="ARBA00005384"/>
    </source>
</evidence>
<evidence type="ECO:0000256" key="6">
    <source>
        <dbReference type="SAM" id="MobiDB-lite"/>
    </source>
</evidence>
<feature type="domain" description="HTH gntR-type" evidence="7">
    <location>
        <begin position="9"/>
        <end position="77"/>
    </location>
</feature>
<dbReference type="GO" id="GO:0030170">
    <property type="term" value="F:pyridoxal phosphate binding"/>
    <property type="evidence" value="ECO:0007669"/>
    <property type="project" value="InterPro"/>
</dbReference>
<evidence type="ECO:0000256" key="2">
    <source>
        <dbReference type="ARBA" id="ARBA00022898"/>
    </source>
</evidence>
<dbReference type="InterPro" id="IPR051446">
    <property type="entry name" value="HTH_trans_reg/aminotransferase"/>
</dbReference>
<proteinExistence type="inferred from homology"/>
<evidence type="ECO:0000256" key="4">
    <source>
        <dbReference type="ARBA" id="ARBA00023125"/>
    </source>
</evidence>
<dbReference type="InterPro" id="IPR036390">
    <property type="entry name" value="WH_DNA-bd_sf"/>
</dbReference>
<dbReference type="CDD" id="cd00609">
    <property type="entry name" value="AAT_like"/>
    <property type="match status" value="1"/>
</dbReference>
<feature type="region of interest" description="Disordered" evidence="6">
    <location>
        <begin position="67"/>
        <end position="86"/>
    </location>
</feature>
<dbReference type="PANTHER" id="PTHR46577">
    <property type="entry name" value="HTH-TYPE TRANSCRIPTIONAL REGULATORY PROTEIN GABR"/>
    <property type="match status" value="1"/>
</dbReference>
<keyword evidence="9" id="KW-1185">Reference proteome</keyword>
<dbReference type="AlphaFoldDB" id="A0A8J3C061"/>
<dbReference type="InterPro" id="IPR000524">
    <property type="entry name" value="Tscrpt_reg_HTH_GntR"/>
</dbReference>